<dbReference type="SUPFAM" id="SSF53448">
    <property type="entry name" value="Nucleotide-diphospho-sugar transferases"/>
    <property type="match status" value="1"/>
</dbReference>
<keyword evidence="8" id="KW-0808">Transferase</keyword>
<keyword evidence="7" id="KW-0328">Glycosyltransferase</keyword>
<evidence type="ECO:0000256" key="24">
    <source>
        <dbReference type="PIRSR" id="PIRSR607754-2"/>
    </source>
</evidence>
<evidence type="ECO:0000256" key="2">
    <source>
        <dbReference type="ARBA" id="ARBA00004323"/>
    </source>
</evidence>
<evidence type="ECO:0000256" key="21">
    <source>
        <dbReference type="ARBA" id="ARBA00032915"/>
    </source>
</evidence>
<dbReference type="EMBL" id="GEBQ01012806">
    <property type="protein sequence ID" value="JAT27171.1"/>
    <property type="molecule type" value="Transcribed_RNA"/>
</dbReference>
<evidence type="ECO:0000256" key="4">
    <source>
        <dbReference type="ARBA" id="ARBA00011011"/>
    </source>
</evidence>
<evidence type="ECO:0000256" key="14">
    <source>
        <dbReference type="ARBA" id="ARBA00023136"/>
    </source>
</evidence>
<evidence type="ECO:0000256" key="22">
    <source>
        <dbReference type="ARBA" id="ARBA00093257"/>
    </source>
</evidence>
<dbReference type="Gene3D" id="3.90.550.10">
    <property type="entry name" value="Spore Coat Polysaccharide Biosynthesis Protein SpsA, Chain A"/>
    <property type="match status" value="1"/>
</dbReference>
<evidence type="ECO:0000256" key="1">
    <source>
        <dbReference type="ARBA" id="ARBA00001936"/>
    </source>
</evidence>
<dbReference type="InterPro" id="IPR029044">
    <property type="entry name" value="Nucleotide-diphossugar_trans"/>
</dbReference>
<evidence type="ECO:0000256" key="17">
    <source>
        <dbReference type="ARBA" id="ARBA00023211"/>
    </source>
</evidence>
<evidence type="ECO:0000256" key="3">
    <source>
        <dbReference type="ARBA" id="ARBA00004922"/>
    </source>
</evidence>
<evidence type="ECO:0000256" key="16">
    <source>
        <dbReference type="ARBA" id="ARBA00023180"/>
    </source>
</evidence>
<gene>
    <name evidence="27" type="ORF">g.21337</name>
</gene>
<accession>A0A1B6LU27</accession>
<dbReference type="GO" id="GO:0005795">
    <property type="term" value="C:Golgi stack"/>
    <property type="evidence" value="ECO:0007669"/>
    <property type="project" value="InterPro"/>
</dbReference>
<evidence type="ECO:0000256" key="5">
    <source>
        <dbReference type="ARBA" id="ARBA00012613"/>
    </source>
</evidence>
<feature type="binding site" evidence="24">
    <location>
        <position position="377"/>
    </location>
    <ligand>
        <name>Mn(2+)</name>
        <dbReference type="ChEBI" id="CHEBI:29035"/>
    </ligand>
</feature>
<reference evidence="27" key="1">
    <citation type="submission" date="2015-11" db="EMBL/GenBank/DDBJ databases">
        <title>De novo transcriptome assembly of four potential Pierce s Disease insect vectors from Arizona vineyards.</title>
        <authorList>
            <person name="Tassone E.E."/>
        </authorList>
    </citation>
    <scope>NUCLEOTIDE SEQUENCE</scope>
</reference>
<feature type="binding site" evidence="23">
    <location>
        <position position="161"/>
    </location>
    <ligand>
        <name>substrate</name>
    </ligand>
</feature>
<keyword evidence="12 26" id="KW-1133">Transmembrane helix</keyword>
<comment type="subcellular location">
    <subcellularLocation>
        <location evidence="2">Golgi apparatus membrane</location>
        <topology evidence="2">Single-pass type II membrane protein</topology>
    </subcellularLocation>
</comment>
<evidence type="ECO:0000256" key="7">
    <source>
        <dbReference type="ARBA" id="ARBA00022676"/>
    </source>
</evidence>
<evidence type="ECO:0000256" key="26">
    <source>
        <dbReference type="SAM" id="Phobius"/>
    </source>
</evidence>
<dbReference type="UniPathway" id="UPA00378"/>
<comment type="catalytic activity">
    <reaction evidence="22">
        <text>an N(4)-{beta-D-GlcNAc-(1-&gt;2)-alpha-D-Man-(1-&gt;3)-[alpha-D-Man-(1-&gt;6)]-beta-D-Man-(1-&gt;4)-beta-D-GlcNAc-(1-&gt;4)-beta-D-GlcNAc}-L-asparaginyl-[protein] + UDP-N-acetyl-alpha-D-glucosamine = N(4)-{beta-D-GlcNAc-(1-&gt;2)-alpha-D-Man-(1-&gt;3)-[beta-D-GlcNAc-(1-&gt;2)-alpha-D-Man-(1-&gt;6)]-beta-D-Man-(1-&gt;4)-beta-D-GlcNAc-(1-&gt;4)-beta-D-GlcNAc}-L-asparaginyl-[protein] + UDP + H(+)</text>
        <dbReference type="Rhea" id="RHEA:12941"/>
        <dbReference type="Rhea" id="RHEA-COMP:13526"/>
        <dbReference type="Rhea" id="RHEA-COMP:14369"/>
        <dbReference type="ChEBI" id="CHEBI:15378"/>
        <dbReference type="ChEBI" id="CHEBI:57705"/>
        <dbReference type="ChEBI" id="CHEBI:58223"/>
        <dbReference type="ChEBI" id="CHEBI:60615"/>
        <dbReference type="ChEBI" id="CHEBI:60651"/>
        <dbReference type="EC" id="2.4.1.143"/>
    </reaction>
</comment>
<feature type="binding site" evidence="24">
    <location>
        <position position="268"/>
    </location>
    <ligand>
        <name>Mn(2+)</name>
        <dbReference type="ChEBI" id="CHEBI:29035"/>
    </ligand>
</feature>
<keyword evidence="9 26" id="KW-0812">Transmembrane</keyword>
<feature type="transmembrane region" description="Helical" evidence="26">
    <location>
        <begin position="39"/>
        <end position="58"/>
    </location>
</feature>
<evidence type="ECO:0000256" key="12">
    <source>
        <dbReference type="ARBA" id="ARBA00022989"/>
    </source>
</evidence>
<evidence type="ECO:0000256" key="8">
    <source>
        <dbReference type="ARBA" id="ARBA00022679"/>
    </source>
</evidence>
<keyword evidence="16" id="KW-0325">Glycoprotein</keyword>
<sequence length="453" mass="52512">MCTSGSRHRQHSASLVMSYHSISSRRTRFCLKKRQTRRYLFALLLFLTLTLMTLYEFYFTIAQRAKNGETEASILEAVLCQVFMLTVCPKKDNASLVQLRNKIEDINRAQTIKNVDGYKITDETVVFVIQVHRRPAHLKALIESLRSVVDIKSALLIFSHDYYDEEINEVVNSIDFAPFMQIFLPFSIQLHPDEFPGFGSNDCPWNLDVDKARQQECEGAQTPDQYGHYRQGEVTQLKHHWWWKINRVFDQLNVTANFNGFVVFLEEDYYIAPDVLHTLRLMVNLAASDCPECNNFHLGTFSKSQKYEEDANKVGIGQWNNLGFSFNRTFWHVLRSCASVFCTFDDYNWDWSYHYAAQQCFFQKLTPLIVRASRVFHVGDCDGMHNQRDDCSFETSIRGAKEFVESVKIALFPESLVLEGKNHYQTIVQKGWGGWSDPRDIQLCLNISSVDIS</sequence>
<protein>
    <recommendedName>
        <fullName evidence="6">Alpha-1,6-mannosyl-glycoprotein 2-beta-N-acetylglucosaminyltransferase</fullName>
        <ecNumber evidence="5">2.4.1.143</ecNumber>
    </recommendedName>
    <alternativeName>
        <fullName evidence="21">Beta-1,2-N-acetylglucosaminyltransferase II</fullName>
    </alternativeName>
    <alternativeName>
        <fullName evidence="20">GlcNAc-T II</fullName>
    </alternativeName>
    <alternativeName>
        <fullName evidence="19">Mannoside acetylglucosaminyltransferase 2</fullName>
    </alternativeName>
    <alternativeName>
        <fullName evidence="18">N-glycosyl-oligosaccharide-glycoprotein N-acetylglucosaminyltransferase II</fullName>
    </alternativeName>
</protein>
<dbReference type="EC" id="2.4.1.143" evidence="5"/>
<keyword evidence="15 25" id="KW-1015">Disulfide bond</keyword>
<evidence type="ECO:0000256" key="13">
    <source>
        <dbReference type="ARBA" id="ARBA00023034"/>
    </source>
</evidence>
<evidence type="ECO:0000256" key="19">
    <source>
        <dbReference type="ARBA" id="ARBA00031203"/>
    </source>
</evidence>
<evidence type="ECO:0000256" key="10">
    <source>
        <dbReference type="ARBA" id="ARBA00022723"/>
    </source>
</evidence>
<dbReference type="GO" id="GO:0046872">
    <property type="term" value="F:metal ion binding"/>
    <property type="evidence" value="ECO:0007669"/>
    <property type="project" value="UniProtKB-KW"/>
</dbReference>
<proteinExistence type="inferred from homology"/>
<dbReference type="InterPro" id="IPR007754">
    <property type="entry name" value="GlcNAc_II"/>
</dbReference>
<dbReference type="Pfam" id="PF05060">
    <property type="entry name" value="MGAT2"/>
    <property type="match status" value="1"/>
</dbReference>
<feature type="disulfide bond" evidence="25">
    <location>
        <begin position="290"/>
        <end position="293"/>
    </location>
</feature>
<comment type="pathway">
    <text evidence="3">Protein modification; protein glycosylation.</text>
</comment>
<keyword evidence="17 24" id="KW-0464">Manganese</keyword>
<feature type="disulfide bond" evidence="25">
    <location>
        <begin position="342"/>
        <end position="444"/>
    </location>
</feature>
<keyword evidence="14 26" id="KW-0472">Membrane</keyword>
<dbReference type="PANTHER" id="PTHR12871">
    <property type="entry name" value="BETA-1,2-N-ACETYLGLUCOSAMINYLTRANSFERASE II"/>
    <property type="match status" value="1"/>
</dbReference>
<comment type="cofactor">
    <cofactor evidence="1 24">
        <name>Mn(2+)</name>
        <dbReference type="ChEBI" id="CHEBI:29035"/>
    </cofactor>
</comment>
<feature type="disulfide bond" evidence="25">
    <location>
        <begin position="381"/>
        <end position="391"/>
    </location>
</feature>
<dbReference type="GO" id="GO:0006487">
    <property type="term" value="P:protein N-linked glycosylation"/>
    <property type="evidence" value="ECO:0007669"/>
    <property type="project" value="TreeGrafter"/>
</dbReference>
<keyword evidence="13" id="KW-0333">Golgi apparatus</keyword>
<dbReference type="GO" id="GO:0008455">
    <property type="term" value="F:alpha-1,6-mannosylglycoprotein 2-beta-N-acetylglucosaminyltransferase activity"/>
    <property type="evidence" value="ECO:0007669"/>
    <property type="project" value="UniProtKB-EC"/>
</dbReference>
<evidence type="ECO:0000256" key="6">
    <source>
        <dbReference type="ARBA" id="ARBA00014817"/>
    </source>
</evidence>
<comment type="similarity">
    <text evidence="4">Belongs to the glycosyltransferase 16 (GT16) protein family.</text>
</comment>
<organism evidence="27">
    <name type="scientific">Graphocephala atropunctata</name>
    <dbReference type="NCBI Taxonomy" id="36148"/>
    <lineage>
        <taxon>Eukaryota</taxon>
        <taxon>Metazoa</taxon>
        <taxon>Ecdysozoa</taxon>
        <taxon>Arthropoda</taxon>
        <taxon>Hexapoda</taxon>
        <taxon>Insecta</taxon>
        <taxon>Pterygota</taxon>
        <taxon>Neoptera</taxon>
        <taxon>Paraneoptera</taxon>
        <taxon>Hemiptera</taxon>
        <taxon>Auchenorrhyncha</taxon>
        <taxon>Membracoidea</taxon>
        <taxon>Cicadellidae</taxon>
        <taxon>Cicadellinae</taxon>
        <taxon>Cicadellini</taxon>
        <taxon>Graphocephala</taxon>
    </lineage>
</organism>
<evidence type="ECO:0000256" key="9">
    <source>
        <dbReference type="ARBA" id="ARBA00022692"/>
    </source>
</evidence>
<evidence type="ECO:0000256" key="18">
    <source>
        <dbReference type="ARBA" id="ARBA00029663"/>
    </source>
</evidence>
<feature type="binding site" evidence="23">
    <location>
        <begin position="130"/>
        <end position="134"/>
    </location>
    <ligand>
        <name>substrate</name>
    </ligand>
</feature>
<feature type="binding site" evidence="23">
    <location>
        <begin position="236"/>
        <end position="240"/>
    </location>
    <ligand>
        <name>substrate</name>
    </ligand>
</feature>
<evidence type="ECO:0000256" key="20">
    <source>
        <dbReference type="ARBA" id="ARBA00032552"/>
    </source>
</evidence>
<evidence type="ECO:0000256" key="25">
    <source>
        <dbReference type="PIRSR" id="PIRSR607754-3"/>
    </source>
</evidence>
<dbReference type="GO" id="GO:0009312">
    <property type="term" value="P:oligosaccharide biosynthetic process"/>
    <property type="evidence" value="ECO:0007669"/>
    <property type="project" value="InterPro"/>
</dbReference>
<evidence type="ECO:0000256" key="23">
    <source>
        <dbReference type="PIRSR" id="PIRSR607754-1"/>
    </source>
</evidence>
<feature type="disulfide bond" evidence="25">
    <location>
        <begin position="203"/>
        <end position="217"/>
    </location>
</feature>
<evidence type="ECO:0000313" key="27">
    <source>
        <dbReference type="EMBL" id="JAT27171.1"/>
    </source>
</evidence>
<dbReference type="GO" id="GO:0000139">
    <property type="term" value="C:Golgi membrane"/>
    <property type="evidence" value="ECO:0007669"/>
    <property type="project" value="UniProtKB-SubCell"/>
</dbReference>
<dbReference type="AlphaFoldDB" id="A0A1B6LU27"/>
<keyword evidence="11" id="KW-0735">Signal-anchor</keyword>
<evidence type="ECO:0000256" key="11">
    <source>
        <dbReference type="ARBA" id="ARBA00022968"/>
    </source>
</evidence>
<evidence type="ECO:0000256" key="15">
    <source>
        <dbReference type="ARBA" id="ARBA00023157"/>
    </source>
</evidence>
<keyword evidence="10 24" id="KW-0479">Metal-binding</keyword>
<name>A0A1B6LU27_9HEMI</name>
<dbReference type="PANTHER" id="PTHR12871:SF0">
    <property type="entry name" value="ALPHA-1,6-MANNOSYL-GLYCOPROTEIN 2-BETA-N-ACETYLGLUCOSAMINYLTRANSFERASE"/>
    <property type="match status" value="1"/>
</dbReference>
<feature type="disulfide bond" evidence="25">
    <location>
        <begin position="337"/>
        <end position="360"/>
    </location>
</feature>